<dbReference type="Gene3D" id="2.115.10.20">
    <property type="entry name" value="Glycosyl hydrolase domain, family 43"/>
    <property type="match status" value="1"/>
</dbReference>
<dbReference type="GO" id="GO:0046556">
    <property type="term" value="F:alpha-L-arabinofuranosidase activity"/>
    <property type="evidence" value="ECO:0007669"/>
    <property type="project" value="UniProtKB-EC"/>
</dbReference>
<dbReference type="Pfam" id="PF04616">
    <property type="entry name" value="Glyco_hydro_43"/>
    <property type="match status" value="1"/>
</dbReference>
<feature type="binding site" evidence="7">
    <location>
        <begin position="175"/>
        <end position="177"/>
    </location>
    <ligand>
        <name>substrate</name>
    </ligand>
</feature>
<evidence type="ECO:0000256" key="4">
    <source>
        <dbReference type="ARBA" id="ARBA00023295"/>
    </source>
</evidence>
<dbReference type="SUPFAM" id="SSF75005">
    <property type="entry name" value="Arabinanase/levansucrase/invertase"/>
    <property type="match status" value="1"/>
</dbReference>
<comment type="similarity">
    <text evidence="2 5">Belongs to the glycosyl hydrolase 43 family.</text>
</comment>
<gene>
    <name evidence="9" type="ORF">EIK76_05395</name>
</gene>
<feature type="active site" description="Proton acceptor" evidence="6">
    <location>
        <position position="38"/>
    </location>
</feature>
<dbReference type="OrthoDB" id="9801455at2"/>
<name>A0A3P3QQH0_9GAMM</name>
<evidence type="ECO:0000313" key="10">
    <source>
        <dbReference type="Proteomes" id="UP000276260"/>
    </source>
</evidence>
<dbReference type="EMBL" id="RRCF01000001">
    <property type="protein sequence ID" value="RRJ23502.1"/>
    <property type="molecule type" value="Genomic_DNA"/>
</dbReference>
<evidence type="ECO:0000256" key="1">
    <source>
        <dbReference type="ARBA" id="ARBA00004834"/>
    </source>
</evidence>
<dbReference type="CDD" id="cd18830">
    <property type="entry name" value="GH43_CjArb43A-like"/>
    <property type="match status" value="1"/>
</dbReference>
<reference evidence="9 10" key="1">
    <citation type="submission" date="2018-11" db="EMBL/GenBank/DDBJ databases">
        <title>Draft genome analysis of Rheinheimera mesophila isolated from an industrial waste site.</title>
        <authorList>
            <person name="Yu Q."/>
            <person name="Qi Y."/>
            <person name="Zhang H."/>
            <person name="Lu Y."/>
            <person name="Pu J."/>
        </authorList>
    </citation>
    <scope>NUCLEOTIDE SEQUENCE [LARGE SCALE GENOMIC DNA]</scope>
    <source>
        <strain evidence="9 10">IITR13</strain>
    </source>
</reference>
<dbReference type="Proteomes" id="UP000276260">
    <property type="component" value="Unassembled WGS sequence"/>
</dbReference>
<evidence type="ECO:0000256" key="2">
    <source>
        <dbReference type="ARBA" id="ARBA00009865"/>
    </source>
</evidence>
<comment type="caution">
    <text evidence="9">The sequence shown here is derived from an EMBL/GenBank/DDBJ whole genome shotgun (WGS) entry which is preliminary data.</text>
</comment>
<dbReference type="UniPathway" id="UPA00667"/>
<keyword evidence="3 5" id="KW-0378">Hydrolase</keyword>
<sequence>MSRMHKGKFFITWLGVAVLSGGMFFSDPLQAEQVSIHDPVMATEKGQYFLYSTGPGITFYQSDDLKNWRLAGRVFAQEPTWAKSVSPGFDGHIWAPDIVQHQGKFYLYYSISAFGKNTSAIGVTVNTTLDPKDPNYQWVDQGIVLQSVPHRDLWNAIDPAVILDEQGQAWMSFGSFWAGLKLVKLDQSLTRIAQPEQWHTLAKAQRPAFLDDAEPGPAELEAPFLYKKGKFYYLFVSYGKCCRGKDSTYHMVVGRSTSLTGPYLDKNGKDLAAGGGSVLLKGNKDWPGLGHNSVYGFDGKDYLVFHAYELADNGLQKLKITALQWDNNGWPLVNEKDWLGYQSLLLKN</sequence>
<dbReference type="InterPro" id="IPR016840">
    <property type="entry name" value="Glyco_hydro_43_endo_a_Ara-ase"/>
</dbReference>
<comment type="pathway">
    <text evidence="1 5">Glycan metabolism; L-arabinan degradation.</text>
</comment>
<dbReference type="InterPro" id="IPR050727">
    <property type="entry name" value="GH43_arabinanases"/>
</dbReference>
<feature type="site" description="Important for catalytic activity, responsible for pKa modulation of the active site Glu and correct orientation of both the proton donor and substrate" evidence="8">
    <location>
        <position position="158"/>
    </location>
</feature>
<protein>
    <recommendedName>
        <fullName evidence="5">Extracellular exo-alpha-(1-&gt;5)-L-arabinofuranosidase</fullName>
        <ecNumber evidence="5">3.2.1.55</ecNumber>
    </recommendedName>
</protein>
<dbReference type="EC" id="3.2.1.55" evidence="5"/>
<evidence type="ECO:0000256" key="3">
    <source>
        <dbReference type="ARBA" id="ARBA00022801"/>
    </source>
</evidence>
<dbReference type="InterPro" id="IPR006710">
    <property type="entry name" value="Glyco_hydro_43"/>
</dbReference>
<dbReference type="AlphaFoldDB" id="A0A3P3QQH0"/>
<proteinExistence type="inferred from homology"/>
<feature type="active site" description="Proton donor" evidence="6">
    <location>
        <position position="221"/>
    </location>
</feature>
<accession>A0A3P3QQH0</accession>
<evidence type="ECO:0000256" key="6">
    <source>
        <dbReference type="PIRSR" id="PIRSR026534-1"/>
    </source>
</evidence>
<feature type="site" description="Important for substrate recognition" evidence="8">
    <location>
        <position position="291"/>
    </location>
</feature>
<dbReference type="GO" id="GO:0046558">
    <property type="term" value="F:arabinan endo-1,5-alpha-L-arabinosidase activity"/>
    <property type="evidence" value="ECO:0007669"/>
    <property type="project" value="InterPro"/>
</dbReference>
<dbReference type="GO" id="GO:0031222">
    <property type="term" value="P:arabinan catabolic process"/>
    <property type="evidence" value="ECO:0007669"/>
    <property type="project" value="UniProtKB-UniPathway"/>
</dbReference>
<keyword evidence="4 5" id="KW-0326">Glycosidase</keyword>
<dbReference type="InterPro" id="IPR023296">
    <property type="entry name" value="Glyco_hydro_beta-prop_sf"/>
</dbReference>
<feature type="binding site" evidence="7">
    <location>
        <position position="38"/>
    </location>
    <ligand>
        <name>substrate</name>
    </ligand>
</feature>
<feature type="binding site" evidence="7">
    <location>
        <position position="115"/>
    </location>
    <ligand>
        <name>substrate</name>
    </ligand>
</feature>
<evidence type="ECO:0000256" key="8">
    <source>
        <dbReference type="PIRSR" id="PIRSR026534-3"/>
    </source>
</evidence>
<dbReference type="PANTHER" id="PTHR43301:SF3">
    <property type="entry name" value="ARABINAN ENDO-1,5-ALPHA-L-ARABINOSIDASE A-RELATED"/>
    <property type="match status" value="1"/>
</dbReference>
<evidence type="ECO:0000256" key="5">
    <source>
        <dbReference type="PIRNR" id="PIRNR026534"/>
    </source>
</evidence>
<keyword evidence="10" id="KW-1185">Reference proteome</keyword>
<feature type="binding site" evidence="7">
    <location>
        <begin position="155"/>
        <end position="158"/>
    </location>
    <ligand>
        <name>substrate</name>
    </ligand>
</feature>
<evidence type="ECO:0000256" key="7">
    <source>
        <dbReference type="PIRSR" id="PIRSR026534-2"/>
    </source>
</evidence>
<comment type="catalytic activity">
    <reaction evidence="5">
        <text>Hydrolysis of terminal non-reducing alpha-L-arabinofuranoside residues in alpha-L-arabinosides.</text>
        <dbReference type="EC" id="3.2.1.55"/>
    </reaction>
</comment>
<organism evidence="9 10">
    <name type="scientific">Rheinheimera mesophila</name>
    <dbReference type="NCBI Taxonomy" id="1547515"/>
    <lineage>
        <taxon>Bacteria</taxon>
        <taxon>Pseudomonadati</taxon>
        <taxon>Pseudomonadota</taxon>
        <taxon>Gammaproteobacteria</taxon>
        <taxon>Chromatiales</taxon>
        <taxon>Chromatiaceae</taxon>
        <taxon>Rheinheimera</taxon>
    </lineage>
</organism>
<dbReference type="PANTHER" id="PTHR43301">
    <property type="entry name" value="ARABINAN ENDO-1,5-ALPHA-L-ARABINOSIDASE"/>
    <property type="match status" value="1"/>
</dbReference>
<evidence type="ECO:0000313" key="9">
    <source>
        <dbReference type="EMBL" id="RRJ23502.1"/>
    </source>
</evidence>
<dbReference type="PIRSF" id="PIRSF026534">
    <property type="entry name" value="Endo_alpha-L-arabinosidase"/>
    <property type="match status" value="1"/>
</dbReference>